<keyword evidence="9" id="KW-1185">Reference proteome</keyword>
<dbReference type="InterPro" id="IPR050301">
    <property type="entry name" value="NTE"/>
</dbReference>
<dbReference type="InterPro" id="IPR016035">
    <property type="entry name" value="Acyl_Trfase/lysoPLipase"/>
</dbReference>
<comment type="similarity">
    <text evidence="1">Belongs to the NTE family.</text>
</comment>
<evidence type="ECO:0000259" key="6">
    <source>
        <dbReference type="PROSITE" id="PS50042"/>
    </source>
</evidence>
<dbReference type="CDD" id="cd07205">
    <property type="entry name" value="Pat_PNPLA6_PNPLA7_NTE1_like"/>
    <property type="match status" value="1"/>
</dbReference>
<dbReference type="InterPro" id="IPR018490">
    <property type="entry name" value="cNMP-bd_dom_sf"/>
</dbReference>
<sequence length="591" mass="64702">MPPLNLGFLPFLNRVEKAALNAVEAEVEWFCLPAGQTLFDAGDPADAFYLVRSGALAAFHTGPDGRPELVGHIRQGEPVGEMALMEDRPHTASVYALRDSELVRLPKATFHRLTRRHASLMQELARMMLYRLRGGELRARTEPKVFALIATSPTIDLAERARSLRDALAATGRSSVILDEDAAGWPGTRLDAFEDENDIVFLCAKLSEANWARRAMGRADRIWVLARADAHPSVPLMPDDASPAAKLKLIDVVMLHHGGDRPGAGARAWIEAADAARCFHLRQGPNEREDYARLARIIAGRSIGLVLSGGGSRAYAHVGAIRAFRDAGIHFDVTGGASMGGIIAAGIAMGWSQDEMEDRIYRAFVQTSPLNDWVLPVVALTKGRKVDRRLDEHFGDALIEDLVRPFFCVSSNLKDGSTHLHRTGRLSQALRASISVPGLLPPVTDGENVLVDGAVFSNFPVDQLRALHRGVNVGSDVTRNIGLDPQDFINPPGFFRWMMRHGLSDPPPIASLLMRAATVGVMEQHAQTHSEVDLLVLPELDIELREWRRFDEAVEAGYTAATRLLRDTDSTVLDRLKGKAGQTVPVRPGET</sequence>
<comment type="caution">
    <text evidence="8">The sequence shown here is derived from an EMBL/GenBank/DDBJ whole genome shotgun (WGS) entry which is preliminary data.</text>
</comment>
<dbReference type="PROSITE" id="PS50042">
    <property type="entry name" value="CNMP_BINDING_3"/>
    <property type="match status" value="1"/>
</dbReference>
<dbReference type="Pfam" id="PF01734">
    <property type="entry name" value="Patatin"/>
    <property type="match status" value="1"/>
</dbReference>
<evidence type="ECO:0000256" key="2">
    <source>
        <dbReference type="ARBA" id="ARBA00022801"/>
    </source>
</evidence>
<name>A0A4S2HH44_9PROT</name>
<feature type="domain" description="Cyclic nucleotide-binding" evidence="6">
    <location>
        <begin position="11"/>
        <end position="131"/>
    </location>
</feature>
<evidence type="ECO:0000259" key="7">
    <source>
        <dbReference type="PROSITE" id="PS51635"/>
    </source>
</evidence>
<dbReference type="Gene3D" id="2.60.120.10">
    <property type="entry name" value="Jelly Rolls"/>
    <property type="match status" value="1"/>
</dbReference>
<dbReference type="SMART" id="SM00100">
    <property type="entry name" value="cNMP"/>
    <property type="match status" value="1"/>
</dbReference>
<dbReference type="Gene3D" id="3.40.1090.10">
    <property type="entry name" value="Cytosolic phospholipase A2 catalytic domain"/>
    <property type="match status" value="2"/>
</dbReference>
<protein>
    <submittedName>
        <fullName evidence="8">Cyclic nucleotide-binding domain-containing protein</fullName>
    </submittedName>
</protein>
<dbReference type="InterPro" id="IPR002641">
    <property type="entry name" value="PNPLA_dom"/>
</dbReference>
<evidence type="ECO:0000256" key="3">
    <source>
        <dbReference type="ARBA" id="ARBA00022963"/>
    </source>
</evidence>
<evidence type="ECO:0000313" key="9">
    <source>
        <dbReference type="Proteomes" id="UP000305451"/>
    </source>
</evidence>
<dbReference type="GO" id="GO:0016042">
    <property type="term" value="P:lipid catabolic process"/>
    <property type="evidence" value="ECO:0007669"/>
    <property type="project" value="UniProtKB-UniRule"/>
</dbReference>
<gene>
    <name evidence="8" type="ORF">E5162_02195</name>
</gene>
<reference evidence="8 9" key="1">
    <citation type="journal article" date="2013" name="Int. J. Syst. Evol. Microbiol.">
        <title>Marinicauda pacifica gen. nov., sp. nov., a prosthecate alphaproteobacterium of the family Hyphomonadaceae isolated from deep seawater.</title>
        <authorList>
            <person name="Zhang X.Y."/>
            <person name="Li G.W."/>
            <person name="Wang C.S."/>
            <person name="Zhang Y.J."/>
            <person name="Xu X.W."/>
            <person name="Li H."/>
            <person name="Liu A."/>
            <person name="Liu C."/>
            <person name="Xie B.B."/>
            <person name="Qin Q.L."/>
            <person name="Xu Z."/>
            <person name="Chen X.L."/>
            <person name="Zhou B.C."/>
            <person name="Zhang Y.Z."/>
        </authorList>
    </citation>
    <scope>NUCLEOTIDE SEQUENCE [LARGE SCALE GENOMIC DNA]</scope>
    <source>
        <strain evidence="8 9">P-1 km-3</strain>
    </source>
</reference>
<organism evidence="8 9">
    <name type="scientific">Marinicauda pacifica</name>
    <dbReference type="NCBI Taxonomy" id="1133559"/>
    <lineage>
        <taxon>Bacteria</taxon>
        <taxon>Pseudomonadati</taxon>
        <taxon>Pseudomonadota</taxon>
        <taxon>Alphaproteobacteria</taxon>
        <taxon>Maricaulales</taxon>
        <taxon>Maricaulaceae</taxon>
        <taxon>Marinicauda</taxon>
    </lineage>
</organism>
<dbReference type="Pfam" id="PF00027">
    <property type="entry name" value="cNMP_binding"/>
    <property type="match status" value="1"/>
</dbReference>
<dbReference type="PROSITE" id="PS51635">
    <property type="entry name" value="PNPLA"/>
    <property type="match status" value="1"/>
</dbReference>
<dbReference type="InterPro" id="IPR000595">
    <property type="entry name" value="cNMP-bd_dom"/>
</dbReference>
<dbReference type="Proteomes" id="UP000305451">
    <property type="component" value="Unassembled WGS sequence"/>
</dbReference>
<feature type="active site" description="Nucleophile" evidence="5">
    <location>
        <position position="338"/>
    </location>
</feature>
<dbReference type="InterPro" id="IPR014710">
    <property type="entry name" value="RmlC-like_jellyroll"/>
</dbReference>
<dbReference type="PANTHER" id="PTHR14226">
    <property type="entry name" value="NEUROPATHY TARGET ESTERASE/SWISS CHEESE D.MELANOGASTER"/>
    <property type="match status" value="1"/>
</dbReference>
<feature type="short sequence motif" description="DGA/G" evidence="5">
    <location>
        <begin position="452"/>
        <end position="454"/>
    </location>
</feature>
<dbReference type="CDD" id="cd00038">
    <property type="entry name" value="CAP_ED"/>
    <property type="match status" value="1"/>
</dbReference>
<keyword evidence="4 5" id="KW-0443">Lipid metabolism</keyword>
<dbReference type="GO" id="GO:0004622">
    <property type="term" value="F:phosphatidylcholine lysophospholipase activity"/>
    <property type="evidence" value="ECO:0007669"/>
    <property type="project" value="UniProtKB-ARBA"/>
</dbReference>
<dbReference type="SUPFAM" id="SSF51206">
    <property type="entry name" value="cAMP-binding domain-like"/>
    <property type="match status" value="1"/>
</dbReference>
<dbReference type="PANTHER" id="PTHR14226:SF29">
    <property type="entry name" value="NEUROPATHY TARGET ESTERASE SWS"/>
    <property type="match status" value="1"/>
</dbReference>
<proteinExistence type="inferred from homology"/>
<comment type="caution">
    <text evidence="5">Lacks conserved residue(s) required for the propagation of feature annotation.</text>
</comment>
<keyword evidence="3 5" id="KW-0442">Lipid degradation</keyword>
<evidence type="ECO:0000256" key="5">
    <source>
        <dbReference type="PROSITE-ProRule" id="PRU01161"/>
    </source>
</evidence>
<evidence type="ECO:0000256" key="1">
    <source>
        <dbReference type="ARBA" id="ARBA00006636"/>
    </source>
</evidence>
<keyword evidence="2 5" id="KW-0378">Hydrolase</keyword>
<dbReference type="EMBL" id="SRXV01000001">
    <property type="protein sequence ID" value="TGY94922.1"/>
    <property type="molecule type" value="Genomic_DNA"/>
</dbReference>
<feature type="active site" description="Proton acceptor" evidence="5">
    <location>
        <position position="452"/>
    </location>
</feature>
<dbReference type="OrthoDB" id="5290098at2"/>
<accession>A0A4S2HH44</accession>
<evidence type="ECO:0000313" key="8">
    <source>
        <dbReference type="EMBL" id="TGY94922.1"/>
    </source>
</evidence>
<feature type="domain" description="PNPLA" evidence="7">
    <location>
        <begin position="305"/>
        <end position="465"/>
    </location>
</feature>
<dbReference type="SUPFAM" id="SSF52151">
    <property type="entry name" value="FabD/lysophospholipase-like"/>
    <property type="match status" value="1"/>
</dbReference>
<dbReference type="AlphaFoldDB" id="A0A4S2HH44"/>
<feature type="short sequence motif" description="GXSXG" evidence="5">
    <location>
        <begin position="336"/>
        <end position="340"/>
    </location>
</feature>
<evidence type="ECO:0000256" key="4">
    <source>
        <dbReference type="ARBA" id="ARBA00023098"/>
    </source>
</evidence>